<evidence type="ECO:0000256" key="1">
    <source>
        <dbReference type="SAM" id="SignalP"/>
    </source>
</evidence>
<evidence type="ECO:0000313" key="4">
    <source>
        <dbReference type="Proteomes" id="UP000518892"/>
    </source>
</evidence>
<dbReference type="CDD" id="cd00371">
    <property type="entry name" value="HMA"/>
    <property type="match status" value="1"/>
</dbReference>
<organism evidence="3 4">
    <name type="scientific">Halomonas stenophila</name>
    <dbReference type="NCBI Taxonomy" id="795312"/>
    <lineage>
        <taxon>Bacteria</taxon>
        <taxon>Pseudomonadati</taxon>
        <taxon>Pseudomonadota</taxon>
        <taxon>Gammaproteobacteria</taxon>
        <taxon>Oceanospirillales</taxon>
        <taxon>Halomonadaceae</taxon>
        <taxon>Halomonas</taxon>
    </lineage>
</organism>
<dbReference type="GO" id="GO:0046872">
    <property type="term" value="F:metal ion binding"/>
    <property type="evidence" value="ECO:0007669"/>
    <property type="project" value="InterPro"/>
</dbReference>
<dbReference type="SUPFAM" id="SSF55008">
    <property type="entry name" value="HMA, heavy metal-associated domain"/>
    <property type="match status" value="1"/>
</dbReference>
<evidence type="ECO:0000313" key="3">
    <source>
        <dbReference type="EMBL" id="MBB3232093.1"/>
    </source>
</evidence>
<dbReference type="Gene3D" id="3.30.70.100">
    <property type="match status" value="1"/>
</dbReference>
<feature type="signal peptide" evidence="1">
    <location>
        <begin position="1"/>
        <end position="23"/>
    </location>
</feature>
<accession>A0A7W5HMA2</accession>
<dbReference type="InterPro" id="IPR006121">
    <property type="entry name" value="HMA_dom"/>
</dbReference>
<dbReference type="PROSITE" id="PS50846">
    <property type="entry name" value="HMA_2"/>
    <property type="match status" value="1"/>
</dbReference>
<dbReference type="EMBL" id="JACHXR010000009">
    <property type="protein sequence ID" value="MBB3232093.1"/>
    <property type="molecule type" value="Genomic_DNA"/>
</dbReference>
<name>A0A7W5HMA2_9GAMM</name>
<feature type="chain" id="PRO_5031246355" evidence="1">
    <location>
        <begin position="24"/>
        <end position="103"/>
    </location>
</feature>
<comment type="caution">
    <text evidence="3">The sequence shown here is derived from an EMBL/GenBank/DDBJ whole genome shotgun (WGS) entry which is preliminary data.</text>
</comment>
<reference evidence="3 4" key="1">
    <citation type="submission" date="2020-08" db="EMBL/GenBank/DDBJ databases">
        <title>Genomic Encyclopedia of Type Strains, Phase III (KMG-III): the genomes of soil and plant-associated and newly described type strains.</title>
        <authorList>
            <person name="Whitman W."/>
        </authorList>
    </citation>
    <scope>NUCLEOTIDE SEQUENCE [LARGE SCALE GENOMIC DNA]</scope>
    <source>
        <strain evidence="3 4">CECT 7744</strain>
    </source>
</reference>
<evidence type="ECO:0000259" key="2">
    <source>
        <dbReference type="PROSITE" id="PS50846"/>
    </source>
</evidence>
<protein>
    <submittedName>
        <fullName evidence="3">Mercuric ion binding protein</fullName>
    </submittedName>
</protein>
<keyword evidence="4" id="KW-1185">Reference proteome</keyword>
<proteinExistence type="predicted"/>
<feature type="domain" description="HMA" evidence="2">
    <location>
        <begin position="26"/>
        <end position="93"/>
    </location>
</feature>
<sequence length="103" mass="11201">MHQRFRRPMLVVIIMLLAASAYAAGPRYRLEVDGLACPFCAYGIEKQLLALDGVAGIEIDIAEGAVIVTMQEDRMLEESRAVQAVDRAGFTLGDFTALDADTP</sequence>
<dbReference type="Pfam" id="PF00403">
    <property type="entry name" value="HMA"/>
    <property type="match status" value="1"/>
</dbReference>
<dbReference type="RefSeq" id="WP_221187815.1">
    <property type="nucleotide sequence ID" value="NZ_JACHXR010000009.1"/>
</dbReference>
<dbReference type="Proteomes" id="UP000518892">
    <property type="component" value="Unassembled WGS sequence"/>
</dbReference>
<gene>
    <name evidence="3" type="ORF">FHR97_002961</name>
</gene>
<dbReference type="AlphaFoldDB" id="A0A7W5HMA2"/>
<dbReference type="InterPro" id="IPR036163">
    <property type="entry name" value="HMA_dom_sf"/>
</dbReference>
<keyword evidence="1" id="KW-0732">Signal</keyword>